<feature type="compositionally biased region" description="Basic and acidic residues" evidence="2">
    <location>
        <begin position="149"/>
        <end position="158"/>
    </location>
</feature>
<feature type="region of interest" description="Disordered" evidence="2">
    <location>
        <begin position="1354"/>
        <end position="1402"/>
    </location>
</feature>
<name>A0AAE1L8A3_9NEOP</name>
<reference evidence="4" key="2">
    <citation type="journal article" date="2023" name="BMC Genomics">
        <title>Pest status, molecular evolution, and epigenetic factors derived from the genome assembly of Frankliniella fusca, a thysanopteran phytovirus vector.</title>
        <authorList>
            <person name="Catto M.A."/>
            <person name="Labadie P.E."/>
            <person name="Jacobson A.L."/>
            <person name="Kennedy G.G."/>
            <person name="Srinivasan R."/>
            <person name="Hunt B.G."/>
        </authorList>
    </citation>
    <scope>NUCLEOTIDE SEQUENCE</scope>
    <source>
        <strain evidence="4">PL_HMW_Pooled</strain>
    </source>
</reference>
<dbReference type="InterPro" id="IPR026306">
    <property type="entry name" value="RSBN1/Dpy-2/CEP530"/>
</dbReference>
<dbReference type="CDD" id="cd13288">
    <property type="entry name" value="PH_Ses"/>
    <property type="match status" value="1"/>
</dbReference>
<dbReference type="InterPro" id="IPR001849">
    <property type="entry name" value="PH_domain"/>
</dbReference>
<proteinExistence type="inferred from homology"/>
<feature type="compositionally biased region" description="Basic and acidic residues" evidence="2">
    <location>
        <begin position="598"/>
        <end position="624"/>
    </location>
</feature>
<keyword evidence="5" id="KW-1185">Reference proteome</keyword>
<feature type="compositionally biased region" description="Basic residues" evidence="2">
    <location>
        <begin position="1135"/>
        <end position="1158"/>
    </location>
</feature>
<reference evidence="4" key="1">
    <citation type="submission" date="2021-07" db="EMBL/GenBank/DDBJ databases">
        <authorList>
            <person name="Catto M.A."/>
            <person name="Jacobson A."/>
            <person name="Kennedy G."/>
            <person name="Labadie P."/>
            <person name="Hunt B.G."/>
            <person name="Srinivasan R."/>
        </authorList>
    </citation>
    <scope>NUCLEOTIDE SEQUENCE</scope>
    <source>
        <strain evidence="4">PL_HMW_Pooled</strain>
        <tissue evidence="4">Head</tissue>
    </source>
</reference>
<feature type="compositionally biased region" description="Basic and acidic residues" evidence="2">
    <location>
        <begin position="240"/>
        <end position="355"/>
    </location>
</feature>
<dbReference type="FunFam" id="2.30.29.30:FF:000378">
    <property type="entry name" value="Uncharacterized protein, isoform A"/>
    <property type="match status" value="1"/>
</dbReference>
<feature type="region of interest" description="Disordered" evidence="2">
    <location>
        <begin position="1105"/>
        <end position="1180"/>
    </location>
</feature>
<comment type="caution">
    <text evidence="4">The sequence shown here is derived from an EMBL/GenBank/DDBJ whole genome shotgun (WGS) entry which is preliminary data.</text>
</comment>
<dbReference type="Gene3D" id="2.30.29.30">
    <property type="entry name" value="Pleckstrin-homology domain (PH domain)/Phosphotyrosine-binding domain (PTB)"/>
    <property type="match status" value="1"/>
</dbReference>
<feature type="compositionally biased region" description="Polar residues" evidence="2">
    <location>
        <begin position="160"/>
        <end position="185"/>
    </location>
</feature>
<evidence type="ECO:0000313" key="5">
    <source>
        <dbReference type="Proteomes" id="UP001219518"/>
    </source>
</evidence>
<feature type="compositionally biased region" description="Basic residues" evidence="2">
    <location>
        <begin position="229"/>
        <end position="239"/>
    </location>
</feature>
<dbReference type="GO" id="GO:0005634">
    <property type="term" value="C:nucleus"/>
    <property type="evidence" value="ECO:0007669"/>
    <property type="project" value="InterPro"/>
</dbReference>
<feature type="compositionally biased region" description="Low complexity" evidence="2">
    <location>
        <begin position="626"/>
        <end position="636"/>
    </location>
</feature>
<protein>
    <submittedName>
        <fullName evidence="4">Lysine-specific demethylase RSBN1L</fullName>
    </submittedName>
</protein>
<sequence>MAKGDPTMDLTEVEARVLLTEHAIRALATDLAPIRQLGKCAVSYRPISDGRRKRRAFCAPLEEKEINMASDRMRSPASSEFYKSKSNTSHDLEKTVITFDATNDEVKRGLPVSALEKREAHSYRNLPGLLETASSADCVVRKIVNSELHHDSQERETVDAGSSSLSYGSQCRKSTTYDLSSSVNESGMAKPNAYAREGGHVSKSAISMSSNGDLPVQSVKKTIDSPDYKKHKKKHKGKDRHHEKDSSRDRDRNRDRDKERDRERVRDRERDRNRDKDRDRERDRDRNRDRDRDRDRERHKDKDRTRTHERDRVREREKDKDRCRAKEVDKDPPKLDEKGESPSGEGRNDSEEDHPTNNQTTCPENVAQHQVNSQPSEPPSDITVTAALSCKKTGEAPLSLYHVPVASLPESYVSGDLWSGESTSGPSIGAEVLVCHQEEVLNEVVCASEEELKDSSIDEVIKEEVVEPMGCQDVQYERSCHVESHDSLQVNALSSAEQLLPNCDNIPCEKEVNKINIPSSKPTIDSLSPNYVNSSLYNEQSSVKEERSGTFANKTNECFKSDEEKQSLVDKAKADVPVTVKEEIEITTDAKMSAPAKVTEEKRLSIEDSKLKTDTSETEKDKLPNRRPSSSGSSSHKSSRRDSDRKDHRSSSHHCSRCYKRSKIKRASIGVQCRRDKSIGKLPQPAPPPPPSTMNWHPAQRPSSISSISKPEYFSHPPSDLYRYSRYMHIETHPNGGASVVHMYQEDLNHLTAEQMNELSDEFFKVVFGEDENGNAFHVMGIVHNSASYLPDLLDHMADHYPTLTVKNGVLGRNSDIETTNMAAYRDQVYRTYGYGTVRYGPLHQISLVGTVTEEVGGFFPDFLKRLEDNIFLNKTMPWGPLSVVQMETPLESNDGPILWIRPGEQLVPTADMPAKSPFKRKRTGINELRNLQYLPRLSEAREYMFEDRTKAHADHVGHGLDRMTTAAVGILKAVHCGVPSSQNRVTKDVVAFYAADFPDLVEKLQLDLHEPPISQCVQWVEDAKLNQLRREGIRYARIQLYDNDIYFLPRNIIHQFRTVTAVTSIAWHVRLSQYYPESLLNQEIKHSRVVTGVNNCHIFREKKDLPDQPVRSHQPMSSELALSETSSDEENSSPRKKQRRRSSSSPDRKKKSHKDKKEKRFFEKKSEKSIKGNQPNGALETIPVKKDFTESTSENVNATTNGVCVPKMKINDKNLSAFASSATPVDKEGWMVKRGEVNKAYQRRWFVLKGNLLFYFEKKGDKEPVGLIVLEGCTIELAEDEELYGFKIVFHGQGNRSYSLAADSQESMEQWMKALACAPYDYMKLMVSELQRQLDQMDDCSPVLPTTDVVEMRRGEASNSPQPPPRQRHNPFNRTNSEGMRSHSVRSAPGRTDAASRASCRSSVDINVRRLTFRELHTLYGRRVLSDRNEWRHSRRQDSLI</sequence>
<evidence type="ECO:0000256" key="2">
    <source>
        <dbReference type="SAM" id="MobiDB-lite"/>
    </source>
</evidence>
<dbReference type="Pfam" id="PF00169">
    <property type="entry name" value="PH"/>
    <property type="match status" value="1"/>
</dbReference>
<feature type="compositionally biased region" description="Polar residues" evidence="2">
    <location>
        <begin position="356"/>
        <end position="375"/>
    </location>
</feature>
<dbReference type="PANTHER" id="PTHR13354:SF11">
    <property type="entry name" value="LYSINE-SPECIFIC DEMETHYLASE 9"/>
    <property type="match status" value="1"/>
</dbReference>
<gene>
    <name evidence="4" type="ORF">KUF71_003901</name>
</gene>
<dbReference type="EMBL" id="JAHWGI010000101">
    <property type="protein sequence ID" value="KAK3909469.1"/>
    <property type="molecule type" value="Genomic_DNA"/>
</dbReference>
<dbReference type="Proteomes" id="UP001219518">
    <property type="component" value="Unassembled WGS sequence"/>
</dbReference>
<evidence type="ECO:0000259" key="3">
    <source>
        <dbReference type="PROSITE" id="PS50003"/>
    </source>
</evidence>
<evidence type="ECO:0000256" key="1">
    <source>
        <dbReference type="ARBA" id="ARBA00010560"/>
    </source>
</evidence>
<feature type="compositionally biased region" description="Basic residues" evidence="2">
    <location>
        <begin position="651"/>
        <end position="666"/>
    </location>
</feature>
<feature type="region of interest" description="Disordered" evidence="2">
    <location>
        <begin position="591"/>
        <end position="712"/>
    </location>
</feature>
<dbReference type="SUPFAM" id="SSF50729">
    <property type="entry name" value="PH domain-like"/>
    <property type="match status" value="1"/>
</dbReference>
<feature type="region of interest" description="Disordered" evidence="2">
    <location>
        <begin position="149"/>
        <end position="382"/>
    </location>
</feature>
<feature type="compositionally biased region" description="Basic and acidic residues" evidence="2">
    <location>
        <begin position="640"/>
        <end position="650"/>
    </location>
</feature>
<feature type="compositionally biased region" description="Basic and acidic residues" evidence="2">
    <location>
        <begin position="1159"/>
        <end position="1171"/>
    </location>
</feature>
<dbReference type="InterPro" id="IPR011993">
    <property type="entry name" value="PH-like_dom_sf"/>
</dbReference>
<comment type="similarity">
    <text evidence="1">Belongs to the round spermatid basic protein 1 family.</text>
</comment>
<evidence type="ECO:0000313" key="4">
    <source>
        <dbReference type="EMBL" id="KAK3909469.1"/>
    </source>
</evidence>
<feature type="domain" description="PH" evidence="3">
    <location>
        <begin position="1225"/>
        <end position="1321"/>
    </location>
</feature>
<organism evidence="4 5">
    <name type="scientific">Frankliniella fusca</name>
    <dbReference type="NCBI Taxonomy" id="407009"/>
    <lineage>
        <taxon>Eukaryota</taxon>
        <taxon>Metazoa</taxon>
        <taxon>Ecdysozoa</taxon>
        <taxon>Arthropoda</taxon>
        <taxon>Hexapoda</taxon>
        <taxon>Insecta</taxon>
        <taxon>Pterygota</taxon>
        <taxon>Neoptera</taxon>
        <taxon>Paraneoptera</taxon>
        <taxon>Thysanoptera</taxon>
        <taxon>Terebrantia</taxon>
        <taxon>Thripoidea</taxon>
        <taxon>Thripidae</taxon>
        <taxon>Frankliniella</taxon>
    </lineage>
</organism>
<dbReference type="SMART" id="SM00233">
    <property type="entry name" value="PH"/>
    <property type="match status" value="1"/>
</dbReference>
<dbReference type="PANTHER" id="PTHR13354">
    <property type="entry name" value="ROUND SPERMATID BASIC PROTEIN 1"/>
    <property type="match status" value="1"/>
</dbReference>
<accession>A0AAE1L8A3</accession>
<dbReference type="PROSITE" id="PS50003">
    <property type="entry name" value="PH_DOMAIN"/>
    <property type="match status" value="1"/>
</dbReference>